<evidence type="ECO:0000256" key="2">
    <source>
        <dbReference type="ARBA" id="ARBA00006188"/>
    </source>
</evidence>
<proteinExistence type="inferred from homology"/>
<dbReference type="SUPFAM" id="SSF48208">
    <property type="entry name" value="Six-hairpin glycosidases"/>
    <property type="match status" value="1"/>
</dbReference>
<keyword evidence="5" id="KW-0119">Carbohydrate metabolism</keyword>
<comment type="similarity">
    <text evidence="2">Belongs to the glycosyl hydrolase 15 family.</text>
</comment>
<dbReference type="OrthoDB" id="6123450at2759"/>
<dbReference type="EC" id="3.2.1.3" evidence="3"/>
<evidence type="ECO:0000256" key="6">
    <source>
        <dbReference type="ARBA" id="ARBA00023295"/>
    </source>
</evidence>
<accession>A0A1E3NVU0</accession>
<protein>
    <recommendedName>
        <fullName evidence="3">glucan 1,4-alpha-glucosidase</fullName>
        <ecNumber evidence="3">3.2.1.3</ecNumber>
    </recommendedName>
    <alternativeName>
        <fullName evidence="9">1,4-alpha-D-glucan glucohydrolase</fullName>
    </alternativeName>
    <alternativeName>
        <fullName evidence="8">Glucan 1,4-alpha-glucosidase</fullName>
    </alternativeName>
</protein>
<organism evidence="11 12">
    <name type="scientific">Wickerhamomyces anomalus (strain ATCC 58044 / CBS 1984 / NCYC 433 / NRRL Y-366-8)</name>
    <name type="common">Yeast</name>
    <name type="synonym">Hansenula anomala</name>
    <dbReference type="NCBI Taxonomy" id="683960"/>
    <lineage>
        <taxon>Eukaryota</taxon>
        <taxon>Fungi</taxon>
        <taxon>Dikarya</taxon>
        <taxon>Ascomycota</taxon>
        <taxon>Saccharomycotina</taxon>
        <taxon>Saccharomycetes</taxon>
        <taxon>Phaffomycetales</taxon>
        <taxon>Wickerhamomycetaceae</taxon>
        <taxon>Wickerhamomyces</taxon>
    </lineage>
</organism>
<dbReference type="GeneID" id="30197750"/>
<evidence type="ECO:0000256" key="1">
    <source>
        <dbReference type="ARBA" id="ARBA00001863"/>
    </source>
</evidence>
<evidence type="ECO:0000256" key="8">
    <source>
        <dbReference type="ARBA" id="ARBA00033442"/>
    </source>
</evidence>
<name>A0A1E3NVU0_WICAA</name>
<dbReference type="RefSeq" id="XP_019036317.1">
    <property type="nucleotide sequence ID" value="XM_019180504.1"/>
</dbReference>
<evidence type="ECO:0000259" key="10">
    <source>
        <dbReference type="Pfam" id="PF00723"/>
    </source>
</evidence>
<dbReference type="InterPro" id="IPR000165">
    <property type="entry name" value="Glucoamylase"/>
</dbReference>
<evidence type="ECO:0000256" key="4">
    <source>
        <dbReference type="ARBA" id="ARBA00022801"/>
    </source>
</evidence>
<sequence>MLLNTVYTLAYSSIALGVTLKTTPDEANGSNHVQLASYNYTSGVLNAEVFVHDDGYTKEVFLYYNDAEGNSTPLSGVNAENVEKLDNGWDLYTISNPILSGEGLSKLLNLTGFSQINDDYFLEILDIDVEQQDPVTQTPTYHAPVITPSGFYEDIDTWLNPSDKSSQAYKSKVRVFDNININGSVPGLVVAAQSFSEPDYGFHWIRDAGLTYDLVLQLYKSLPNRDTKLARDLEDYFLQFIQASIDEQKDQTAIKGLGDPKFYLNNNTAYQGLWGRPQNDGPSIRAFVLIDFAKEYIKKGGDKDYIIGLSWEAPIKVDLDYIVKNWTQSSYDAWEEVNSDNVFNKLVARKALAVGAEFASQNLKDFGTYKTLTETFNQLNATLENFANPLRKYIIVNYGPVIHRKSSRKDASTLLGINHGNLHDGVFDTTDDYVIRTVYEVGTAFLDVFSISSTTQDDNGLPLAPPTGRYPEDVYNGVNTSYGNPWYLSTAAFAEYFYNVANDFKEQGSITINDHTSPFWKYYAPNVEVEGTITKDSEDFTKLIDALTGWGDAYIRTIKHYAGEDGHLSEQFDRESGVPRGATDLTWSYASLLTAAFARANLKGDDSYIVNLARLE</sequence>
<keyword evidence="6" id="KW-0326">Glycosidase</keyword>
<dbReference type="InterPro" id="IPR012341">
    <property type="entry name" value="6hp_glycosidase-like_sf"/>
</dbReference>
<evidence type="ECO:0000256" key="5">
    <source>
        <dbReference type="ARBA" id="ARBA00023277"/>
    </source>
</evidence>
<dbReference type="STRING" id="683960.A0A1E3NVU0"/>
<evidence type="ECO:0000256" key="7">
    <source>
        <dbReference type="ARBA" id="ARBA00023326"/>
    </source>
</evidence>
<dbReference type="Pfam" id="PF00723">
    <property type="entry name" value="Glyco_hydro_15"/>
    <property type="match status" value="1"/>
</dbReference>
<dbReference type="GO" id="GO:0000324">
    <property type="term" value="C:fungal-type vacuole"/>
    <property type="evidence" value="ECO:0007669"/>
    <property type="project" value="TreeGrafter"/>
</dbReference>
<evidence type="ECO:0000313" key="11">
    <source>
        <dbReference type="EMBL" id="ODQ57110.1"/>
    </source>
</evidence>
<dbReference type="AlphaFoldDB" id="A0A1E3NVU0"/>
<gene>
    <name evidence="11" type="ORF">WICANDRAFT_107450</name>
</gene>
<reference evidence="11 12" key="1">
    <citation type="journal article" date="2016" name="Proc. Natl. Acad. Sci. U.S.A.">
        <title>Comparative genomics of biotechnologically important yeasts.</title>
        <authorList>
            <person name="Riley R."/>
            <person name="Haridas S."/>
            <person name="Wolfe K.H."/>
            <person name="Lopes M.R."/>
            <person name="Hittinger C.T."/>
            <person name="Goeker M."/>
            <person name="Salamov A.A."/>
            <person name="Wisecaver J.H."/>
            <person name="Long T.M."/>
            <person name="Calvey C.H."/>
            <person name="Aerts A.L."/>
            <person name="Barry K.W."/>
            <person name="Choi C."/>
            <person name="Clum A."/>
            <person name="Coughlan A.Y."/>
            <person name="Deshpande S."/>
            <person name="Douglass A.P."/>
            <person name="Hanson S.J."/>
            <person name="Klenk H.-P."/>
            <person name="LaButti K.M."/>
            <person name="Lapidus A."/>
            <person name="Lindquist E.A."/>
            <person name="Lipzen A.M."/>
            <person name="Meier-Kolthoff J.P."/>
            <person name="Ohm R.A."/>
            <person name="Otillar R.P."/>
            <person name="Pangilinan J.L."/>
            <person name="Peng Y."/>
            <person name="Rokas A."/>
            <person name="Rosa C.A."/>
            <person name="Scheuner C."/>
            <person name="Sibirny A.A."/>
            <person name="Slot J.C."/>
            <person name="Stielow J.B."/>
            <person name="Sun H."/>
            <person name="Kurtzman C.P."/>
            <person name="Blackwell M."/>
            <person name="Grigoriev I.V."/>
            <person name="Jeffries T.W."/>
        </authorList>
    </citation>
    <scope>NUCLEOTIDE SEQUENCE [LARGE SCALE GENOMIC DNA]</scope>
    <source>
        <strain evidence="12">ATCC 58044 / CBS 1984 / NCYC 433 / NRRL Y-366-8</strain>
    </source>
</reference>
<dbReference type="Gene3D" id="1.50.10.10">
    <property type="match status" value="1"/>
</dbReference>
<dbReference type="InterPro" id="IPR008928">
    <property type="entry name" value="6-hairpin_glycosidase_sf"/>
</dbReference>
<feature type="domain" description="GH15-like" evidence="10">
    <location>
        <begin position="180"/>
        <end position="596"/>
    </location>
</feature>
<evidence type="ECO:0000313" key="12">
    <source>
        <dbReference type="Proteomes" id="UP000094112"/>
    </source>
</evidence>
<keyword evidence="4 11" id="KW-0378">Hydrolase</keyword>
<dbReference type="Proteomes" id="UP000094112">
    <property type="component" value="Unassembled WGS sequence"/>
</dbReference>
<dbReference type="InterPro" id="IPR011613">
    <property type="entry name" value="GH15-like"/>
</dbReference>
<dbReference type="PANTHER" id="PTHR31616:SF9">
    <property type="entry name" value="GLUCOAMYLASE, INTRACELLULAR SPORULATION-SPECIFIC"/>
    <property type="match status" value="1"/>
</dbReference>
<comment type="catalytic activity">
    <reaction evidence="1">
        <text>Hydrolysis of terminal (1-&gt;4)-linked alpha-D-glucose residues successively from non-reducing ends of the chains with release of beta-D-glucose.</text>
        <dbReference type="EC" id="3.2.1.3"/>
    </reaction>
</comment>
<keyword evidence="12" id="KW-1185">Reference proteome</keyword>
<dbReference type="EMBL" id="KV454214">
    <property type="protein sequence ID" value="ODQ57110.1"/>
    <property type="molecule type" value="Genomic_DNA"/>
</dbReference>
<dbReference type="GO" id="GO:0000272">
    <property type="term" value="P:polysaccharide catabolic process"/>
    <property type="evidence" value="ECO:0007669"/>
    <property type="project" value="UniProtKB-KW"/>
</dbReference>
<evidence type="ECO:0000256" key="3">
    <source>
        <dbReference type="ARBA" id="ARBA00012593"/>
    </source>
</evidence>
<dbReference type="GO" id="GO:0004339">
    <property type="term" value="F:glucan 1,4-alpha-glucosidase activity"/>
    <property type="evidence" value="ECO:0007669"/>
    <property type="project" value="UniProtKB-EC"/>
</dbReference>
<dbReference type="PRINTS" id="PR00736">
    <property type="entry name" value="GLHYDRLASE15"/>
</dbReference>
<dbReference type="PANTHER" id="PTHR31616">
    <property type="entry name" value="TREHALASE"/>
    <property type="match status" value="1"/>
</dbReference>
<keyword evidence="7" id="KW-0624">Polysaccharide degradation</keyword>
<evidence type="ECO:0000256" key="9">
    <source>
        <dbReference type="ARBA" id="ARBA00033473"/>
    </source>
</evidence>